<dbReference type="PANTHER" id="PTHR37625:SF4">
    <property type="entry name" value="OUTER MEMBRANE LIPOPROTEIN"/>
    <property type="match status" value="1"/>
</dbReference>
<gene>
    <name evidence="1" type="ORF">CEX98_21230</name>
</gene>
<dbReference type="Proteomes" id="UP000228621">
    <property type="component" value="Unassembled WGS sequence"/>
</dbReference>
<keyword evidence="2" id="KW-1185">Reference proteome</keyword>
<accession>A0A2A5JJU1</accession>
<dbReference type="AlphaFoldDB" id="A0A2A5JJU1"/>
<dbReference type="NCBIfam" id="TIGR03352">
    <property type="entry name" value="VI_chp_3"/>
    <property type="match status" value="1"/>
</dbReference>
<dbReference type="Gene3D" id="2.60.40.4150">
    <property type="entry name" value="Type VI secretion system, lipoprotein SciN"/>
    <property type="match status" value="1"/>
</dbReference>
<dbReference type="PANTHER" id="PTHR37625">
    <property type="entry name" value="OUTER MEMBRANE LIPOPROTEIN-RELATED"/>
    <property type="match status" value="1"/>
</dbReference>
<dbReference type="RefSeq" id="WP_277948944.1">
    <property type="nucleotide sequence ID" value="NZ_JAQPZX010000040.1"/>
</dbReference>
<reference evidence="2" key="1">
    <citation type="journal article" date="2019" name="Genome Announc.">
        <title>Draft Genome Sequence of Pseudoalteromonas piscicida Strain 36Y ROTHPW, an Hypersaline Seawater Isolate from the South Coast of Sonora, Mexico.</title>
        <authorList>
            <person name="Sanchez-Diaz R."/>
            <person name="Molina-Garza Z.J."/>
            <person name="Cruz-Suarez L.E."/>
            <person name="Selvin J."/>
            <person name="Kiran G.S."/>
            <person name="Ibarra-Gamez J.C."/>
            <person name="Gomez-Gil B."/>
            <person name="Galaviz-Silva L."/>
        </authorList>
    </citation>
    <scope>NUCLEOTIDE SEQUENCE [LARGE SCALE GENOMIC DNA]</scope>
    <source>
        <strain evidence="2">36Y_RITHPW</strain>
    </source>
</reference>
<evidence type="ECO:0000313" key="1">
    <source>
        <dbReference type="EMBL" id="PCK29696.1"/>
    </source>
</evidence>
<dbReference type="Pfam" id="PF12790">
    <property type="entry name" value="T6SS-SciN"/>
    <property type="match status" value="1"/>
</dbReference>
<organism evidence="1 2">
    <name type="scientific">Pseudoalteromonas piscicida</name>
    <dbReference type="NCBI Taxonomy" id="43662"/>
    <lineage>
        <taxon>Bacteria</taxon>
        <taxon>Pseudomonadati</taxon>
        <taxon>Pseudomonadota</taxon>
        <taxon>Gammaproteobacteria</taxon>
        <taxon>Alteromonadales</taxon>
        <taxon>Pseudoalteromonadaceae</taxon>
        <taxon>Pseudoalteromonas</taxon>
    </lineage>
</organism>
<dbReference type="InterPro" id="IPR038706">
    <property type="entry name" value="Type_VI_SciN-like_sf"/>
</dbReference>
<comment type="caution">
    <text evidence="1">The sequence shown here is derived from an EMBL/GenBank/DDBJ whole genome shotgun (WGS) entry which is preliminary data.</text>
</comment>
<protein>
    <submittedName>
        <fullName evidence="1">Type VI secretion system-associated lipoprotein</fullName>
    </submittedName>
</protein>
<proteinExistence type="predicted"/>
<name>A0A2A5JJU1_PSEO7</name>
<keyword evidence="1" id="KW-0449">Lipoprotein</keyword>
<dbReference type="EMBL" id="NKHF01000105">
    <property type="protein sequence ID" value="PCK29696.1"/>
    <property type="molecule type" value="Genomic_DNA"/>
</dbReference>
<dbReference type="InterPro" id="IPR017734">
    <property type="entry name" value="T6SS_SciN"/>
</dbReference>
<sequence length="143" mass="16372">MVLFLTGCMSTYVKLDVTATDNINLNQFDEPLPVVLKVYQLTDIQAFKNSTFEQLWKSDKSILANTLVTVEERTVNPSDRVKIEFEQAESAKYVAFVALFRDRTGGKWRAFYDLNDWPVPLSTSLDIEITSNSLRLPDVEENK</sequence>
<evidence type="ECO:0000313" key="2">
    <source>
        <dbReference type="Proteomes" id="UP000228621"/>
    </source>
</evidence>